<feature type="compositionally biased region" description="Basic residues" evidence="1">
    <location>
        <begin position="64"/>
        <end position="73"/>
    </location>
</feature>
<organism evidence="2 3">
    <name type="scientific">Chromobacterium violaceum</name>
    <dbReference type="NCBI Taxonomy" id="536"/>
    <lineage>
        <taxon>Bacteria</taxon>
        <taxon>Pseudomonadati</taxon>
        <taxon>Pseudomonadota</taxon>
        <taxon>Betaproteobacteria</taxon>
        <taxon>Neisseriales</taxon>
        <taxon>Chromobacteriaceae</taxon>
        <taxon>Chromobacterium</taxon>
    </lineage>
</organism>
<dbReference type="AlphaFoldDB" id="A0A447T7W7"/>
<protein>
    <submittedName>
        <fullName evidence="2">Uncharacterized protein</fullName>
    </submittedName>
</protein>
<evidence type="ECO:0000313" key="3">
    <source>
        <dbReference type="Proteomes" id="UP000275777"/>
    </source>
</evidence>
<evidence type="ECO:0000313" key="2">
    <source>
        <dbReference type="EMBL" id="VEB40991.1"/>
    </source>
</evidence>
<sequence>MCPDESRQHEAIEKLTKQTLTPQSVDGFWPSWLPRPKPAREPSSASPSMPALSAGKSEGLKQARPGRRSRKAKREIPALLLPPRYKVEIIR</sequence>
<gene>
    <name evidence="2" type="ORF">NCTC9695_01398</name>
</gene>
<feature type="compositionally biased region" description="Low complexity" evidence="1">
    <location>
        <begin position="41"/>
        <end position="54"/>
    </location>
</feature>
<feature type="region of interest" description="Disordered" evidence="1">
    <location>
        <begin position="15"/>
        <end position="77"/>
    </location>
</feature>
<proteinExistence type="predicted"/>
<accession>A0A447T7W7</accession>
<dbReference type="Proteomes" id="UP000275777">
    <property type="component" value="Chromosome"/>
</dbReference>
<name>A0A447T7W7_CHRVL</name>
<reference evidence="2 3" key="1">
    <citation type="submission" date="2018-12" db="EMBL/GenBank/DDBJ databases">
        <authorList>
            <consortium name="Pathogen Informatics"/>
        </authorList>
    </citation>
    <scope>NUCLEOTIDE SEQUENCE [LARGE SCALE GENOMIC DNA]</scope>
    <source>
        <strain evidence="2 3">NCTC9695</strain>
    </source>
</reference>
<dbReference type="EMBL" id="LR134182">
    <property type="protein sequence ID" value="VEB40991.1"/>
    <property type="molecule type" value="Genomic_DNA"/>
</dbReference>
<evidence type="ECO:0000256" key="1">
    <source>
        <dbReference type="SAM" id="MobiDB-lite"/>
    </source>
</evidence>